<feature type="domain" description="Tape measure protein N-terminal" evidence="2">
    <location>
        <begin position="59"/>
        <end position="245"/>
    </location>
</feature>
<accession>A0A1N7G7R9</accession>
<evidence type="ECO:0000313" key="4">
    <source>
        <dbReference type="Proteomes" id="UP000187495"/>
    </source>
</evidence>
<sequence>MALSINIVLGANTAHFDRGISKSTKQAEQKLNGLRAIANKALSGINLGSIIGAGTLYTIQQTADQMQSLASKVRLATASAEEYSAVQDRLREIATRQRSSFEGVVDLYSSSQRALSALGKSQQDVLQFTNNMTTAMNVAGASADAQKAVLLQLGQALNMGALKGQEFNSVVSQVPILADLIAKKMGVSAAALKDLGAKGQITSQVIYDAVAGATKELDAMAAKMPGTITAALGVVRDNFGYIVHDILNESTGITTKIADVIAFVGANLRTIATVAGVAAAAIGAKMAHGWLIAKLGVDSLTGSMIANSRQAMVSARSFVTSAYSTEAYTASTTRAKLAVIGLGLVITGGGVMAVEQASLAIGRATGALTAFGTKVTTTLGSMQAYIAQTVTLANAKNALSTATARSVAAVTGFVASTRASIANGVAYTRQLFTINGAKAALVGATTRATAGVVAFGREMQAGTVSAMAYTRAIVTSTVAKRALVGTATLASRGVVAIGGAFASLGRIIMAHPLMIIGGIIAAIAVRTMGLQKAMDSLSDALKIVGLMLGDLVDMGIDGFMSLYNSASTFLSGFMADAGGTTSVVGQLFGGLFANTRGGFVGVLQVGARILDRLAAAVYATVKSIHRAFVGLWNAIKTGFANAFNTVSEVIANSINSALSQYSQVAKNINGLVDKANAAAEAVGLDARIGKLDDTKYVVKPIKMQVSTADTSGSWLETYNSTDFGIEKGFLGYADQVEAANKSAKDMGQQGAATAKALADASNAAKGKGKADKDGAKAGKEKADADDIAAEAAKKLAEAYENATKEFKKNQWMREHNRNDSETGKMTYEVLYGDMAKLPIKLKRDLIMAASQEDANKAYAEIQKSWHDHYESLETTGSNISRFLAQTRNEYNTLNSLGGSYSLNLENPKESWHIQHTPEYQRALSLIAEMDVSQVAHEMGNANIELQKQLDLLSAGNDYARSLLEIEQKQNETLEQYNALKELAPDEYKQIQTAIKTNAELQKRLATATAYKTIVDDMTTEEEKQLAMARERFAVIAEQQHLAAANGDALHPNANRVNVLNEMIGLGVQPSQNQFSQAQAAFEQKQALIDAFVTESRAKWQGHEDELTRISEEADAARIALRRAHFESMLEMSLSYASEQLSAAADFAKSSFGEQSKAYQVMFSLQKAVTISQASLAMYQAISNAMANSISPAQRATEIAAAMAQGLKIIAAIRSITNPVVGQAHDGIASVPREGTWILDKGERVVKPRDNDRLTKFLDNPNRFMRGESKVIINNYSGEPATATQENGDLIVTIGKMVGDAIDYKLAERDAKAHRQGWGY</sequence>
<feature type="region of interest" description="Disordered" evidence="1">
    <location>
        <begin position="762"/>
        <end position="781"/>
    </location>
</feature>
<feature type="compositionally biased region" description="Basic and acidic residues" evidence="1">
    <location>
        <begin position="768"/>
        <end position="781"/>
    </location>
</feature>
<dbReference type="Proteomes" id="UP000187495">
    <property type="component" value="Unassembled WGS sequence"/>
</dbReference>
<proteinExistence type="predicted"/>
<organism evidence="3 4">
    <name type="scientific">Moraxella cuniculi DSM 21768</name>
    <dbReference type="NCBI Taxonomy" id="1122245"/>
    <lineage>
        <taxon>Bacteria</taxon>
        <taxon>Pseudomonadati</taxon>
        <taxon>Pseudomonadota</taxon>
        <taxon>Gammaproteobacteria</taxon>
        <taxon>Moraxellales</taxon>
        <taxon>Moraxellaceae</taxon>
        <taxon>Moraxella</taxon>
    </lineage>
</organism>
<evidence type="ECO:0000313" key="3">
    <source>
        <dbReference type="EMBL" id="SIS08456.1"/>
    </source>
</evidence>
<dbReference type="STRING" id="34061.B0189_08690"/>
<protein>
    <submittedName>
        <fullName evidence="3">Tape measure domain-containing protein</fullName>
    </submittedName>
</protein>
<dbReference type="RefSeq" id="WP_076556174.1">
    <property type="nucleotide sequence ID" value="NZ_FTNU01000024.1"/>
</dbReference>
<gene>
    <name evidence="3" type="ORF">SAMN02745664_12437</name>
</gene>
<dbReference type="EMBL" id="FTNU01000024">
    <property type="protein sequence ID" value="SIS08456.1"/>
    <property type="molecule type" value="Genomic_DNA"/>
</dbReference>
<evidence type="ECO:0000256" key="1">
    <source>
        <dbReference type="SAM" id="MobiDB-lite"/>
    </source>
</evidence>
<evidence type="ECO:0000259" key="2">
    <source>
        <dbReference type="Pfam" id="PF20155"/>
    </source>
</evidence>
<dbReference type="InterPro" id="IPR013491">
    <property type="entry name" value="Tape_meas_N"/>
</dbReference>
<dbReference type="Pfam" id="PF20155">
    <property type="entry name" value="TMP_3"/>
    <property type="match status" value="1"/>
</dbReference>
<keyword evidence="4" id="KW-1185">Reference proteome</keyword>
<dbReference type="NCBIfam" id="TIGR02675">
    <property type="entry name" value="tape_meas_nterm"/>
    <property type="match status" value="1"/>
</dbReference>
<reference evidence="4" key="1">
    <citation type="submission" date="2017-01" db="EMBL/GenBank/DDBJ databases">
        <authorList>
            <person name="Varghese N."/>
            <person name="Submissions S."/>
        </authorList>
    </citation>
    <scope>NUCLEOTIDE SEQUENCE [LARGE SCALE GENOMIC DNA]</scope>
    <source>
        <strain evidence="4">DSM 21768</strain>
    </source>
</reference>
<name>A0A1N7G7R9_9GAMM</name>